<evidence type="ECO:0000313" key="12">
    <source>
        <dbReference type="Proteomes" id="UP000050969"/>
    </source>
</evidence>
<feature type="binding site" evidence="10">
    <location>
        <position position="78"/>
    </location>
    <ligand>
        <name>Na(+)</name>
        <dbReference type="ChEBI" id="CHEBI:29101"/>
        <note>structural</note>
    </ligand>
</feature>
<feature type="transmembrane region" description="Helical" evidence="10">
    <location>
        <begin position="36"/>
        <end position="59"/>
    </location>
</feature>
<feature type="transmembrane region" description="Helical" evidence="10">
    <location>
        <begin position="12"/>
        <end position="30"/>
    </location>
</feature>
<dbReference type="GO" id="GO:0062054">
    <property type="term" value="F:fluoride channel activity"/>
    <property type="evidence" value="ECO:0007669"/>
    <property type="project" value="UniProtKB-UniRule"/>
</dbReference>
<proteinExistence type="inferred from homology"/>
<dbReference type="Proteomes" id="UP000050969">
    <property type="component" value="Unassembled WGS sequence"/>
</dbReference>
<dbReference type="OrthoDB" id="9799631at2"/>
<keyword evidence="10" id="KW-0813">Transport</keyword>
<dbReference type="GO" id="GO:0046872">
    <property type="term" value="F:metal ion binding"/>
    <property type="evidence" value="ECO:0007669"/>
    <property type="project" value="UniProtKB-KW"/>
</dbReference>
<evidence type="ECO:0000256" key="7">
    <source>
        <dbReference type="ARBA" id="ARBA00035120"/>
    </source>
</evidence>
<comment type="catalytic activity">
    <reaction evidence="8">
        <text>fluoride(in) = fluoride(out)</text>
        <dbReference type="Rhea" id="RHEA:76159"/>
        <dbReference type="ChEBI" id="CHEBI:17051"/>
    </reaction>
    <physiologicalReaction direction="left-to-right" evidence="8">
        <dbReference type="Rhea" id="RHEA:76160"/>
    </physiologicalReaction>
</comment>
<feature type="transmembrane region" description="Helical" evidence="10">
    <location>
        <begin position="98"/>
        <end position="123"/>
    </location>
</feature>
<evidence type="ECO:0000256" key="10">
    <source>
        <dbReference type="HAMAP-Rule" id="MF_00454"/>
    </source>
</evidence>
<evidence type="ECO:0000256" key="3">
    <source>
        <dbReference type="ARBA" id="ARBA00022692"/>
    </source>
</evidence>
<gene>
    <name evidence="10" type="primary">fluC</name>
    <name evidence="10" type="synonym">crcB</name>
    <name evidence="11" type="ORF">IV56_GL001841</name>
</gene>
<keyword evidence="10" id="KW-0479">Metal-binding</keyword>
<dbReference type="GO" id="GO:0005886">
    <property type="term" value="C:plasma membrane"/>
    <property type="evidence" value="ECO:0007669"/>
    <property type="project" value="UniProtKB-SubCell"/>
</dbReference>
<accession>A0A0R2N202</accession>
<evidence type="ECO:0000256" key="1">
    <source>
        <dbReference type="ARBA" id="ARBA00004651"/>
    </source>
</evidence>
<dbReference type="PATRIC" id="fig|1293598.4.peg.1917"/>
<dbReference type="STRING" id="1293598.IV56_GL001841"/>
<dbReference type="PANTHER" id="PTHR28259:SF1">
    <property type="entry name" value="FLUORIDE EXPORT PROTEIN 1-RELATED"/>
    <property type="match status" value="1"/>
</dbReference>
<comment type="function">
    <text evidence="9 10">Fluoride-specific ion channel. Important for reducing fluoride concentration in the cell, thus reducing its toxicity.</text>
</comment>
<dbReference type="PANTHER" id="PTHR28259">
    <property type="entry name" value="FLUORIDE EXPORT PROTEIN 1-RELATED"/>
    <property type="match status" value="1"/>
</dbReference>
<dbReference type="GO" id="GO:0140114">
    <property type="term" value="P:cellular detoxification of fluoride"/>
    <property type="evidence" value="ECO:0007669"/>
    <property type="project" value="UniProtKB-UniRule"/>
</dbReference>
<evidence type="ECO:0000256" key="8">
    <source>
        <dbReference type="ARBA" id="ARBA00035585"/>
    </source>
</evidence>
<organism evidence="11 12">
    <name type="scientific">Lacticaseibacillus saniviri JCM 17471 = DSM 24301</name>
    <dbReference type="NCBI Taxonomy" id="1293598"/>
    <lineage>
        <taxon>Bacteria</taxon>
        <taxon>Bacillati</taxon>
        <taxon>Bacillota</taxon>
        <taxon>Bacilli</taxon>
        <taxon>Lactobacillales</taxon>
        <taxon>Lactobacillaceae</taxon>
        <taxon>Lacticaseibacillus</taxon>
    </lineage>
</organism>
<comment type="similarity">
    <text evidence="7 10">Belongs to the fluoride channel Fluc/FEX (TC 1.A.43) family.</text>
</comment>
<dbReference type="InterPro" id="IPR003691">
    <property type="entry name" value="FluC"/>
</dbReference>
<dbReference type="HAMAP" id="MF_00454">
    <property type="entry name" value="FluC"/>
    <property type="match status" value="1"/>
</dbReference>
<keyword evidence="6 10" id="KW-0407">Ion channel</keyword>
<feature type="transmembrane region" description="Helical" evidence="10">
    <location>
        <begin position="66"/>
        <end position="86"/>
    </location>
</feature>
<keyword evidence="4 10" id="KW-1133">Transmembrane helix</keyword>
<dbReference type="Pfam" id="PF02537">
    <property type="entry name" value="CRCB"/>
    <property type="match status" value="1"/>
</dbReference>
<evidence type="ECO:0000313" key="11">
    <source>
        <dbReference type="EMBL" id="KRO18045.1"/>
    </source>
</evidence>
<evidence type="ECO:0000256" key="4">
    <source>
        <dbReference type="ARBA" id="ARBA00022989"/>
    </source>
</evidence>
<evidence type="ECO:0000256" key="9">
    <source>
        <dbReference type="ARBA" id="ARBA00049940"/>
    </source>
</evidence>
<keyword evidence="3 10" id="KW-0812">Transmembrane</keyword>
<keyword evidence="10" id="KW-0406">Ion transport</keyword>
<keyword evidence="12" id="KW-1185">Reference proteome</keyword>
<keyword evidence="5 10" id="KW-0472">Membrane</keyword>
<evidence type="ECO:0000256" key="2">
    <source>
        <dbReference type="ARBA" id="ARBA00022475"/>
    </source>
</evidence>
<dbReference type="EMBL" id="JQCE01000006">
    <property type="protein sequence ID" value="KRO18045.1"/>
    <property type="molecule type" value="Genomic_DNA"/>
</dbReference>
<keyword evidence="10" id="KW-0915">Sodium</keyword>
<evidence type="ECO:0000256" key="5">
    <source>
        <dbReference type="ARBA" id="ARBA00023136"/>
    </source>
</evidence>
<comment type="activity regulation">
    <text evidence="10">Na(+) is not transported, but it plays an essential structural role and its presence is essential for fluoride channel function.</text>
</comment>
<evidence type="ECO:0000256" key="6">
    <source>
        <dbReference type="ARBA" id="ARBA00023303"/>
    </source>
</evidence>
<dbReference type="AlphaFoldDB" id="A0A0R2N202"/>
<keyword evidence="2 10" id="KW-1003">Cell membrane</keyword>
<sequence length="133" mass="14833">MRYRQFEVDYRVLLAVFVFGMLGGLARYGIGLALPSYFGTLTVNLIGSFFLTLILYWLGPVFALPTWALTGVGTGFVGAFTTFSTFSLETWTLLQQDFWWGVAYLSVSLVGGLTMAILGYLLAKRLTRGRFDD</sequence>
<dbReference type="RefSeq" id="WP_054777470.1">
    <property type="nucleotide sequence ID" value="NZ_BBBX01000014.1"/>
</dbReference>
<name>A0A0R2N202_9LACO</name>
<comment type="caution">
    <text evidence="11">The sequence shown here is derived from an EMBL/GenBank/DDBJ whole genome shotgun (WGS) entry which is preliminary data.</text>
</comment>
<protein>
    <recommendedName>
        <fullName evidence="10">Fluoride-specific ion channel FluC</fullName>
    </recommendedName>
</protein>
<feature type="binding site" evidence="10">
    <location>
        <position position="81"/>
    </location>
    <ligand>
        <name>Na(+)</name>
        <dbReference type="ChEBI" id="CHEBI:29101"/>
        <note>structural</note>
    </ligand>
</feature>
<reference evidence="11 12" key="1">
    <citation type="journal article" date="2015" name="Genome Announc.">
        <title>Expanding the biotechnology potential of lactobacilli through comparative genomics of 213 strains and associated genera.</title>
        <authorList>
            <person name="Sun Z."/>
            <person name="Harris H.M."/>
            <person name="McCann A."/>
            <person name="Guo C."/>
            <person name="Argimon S."/>
            <person name="Zhang W."/>
            <person name="Yang X."/>
            <person name="Jeffery I.B."/>
            <person name="Cooney J.C."/>
            <person name="Kagawa T.F."/>
            <person name="Liu W."/>
            <person name="Song Y."/>
            <person name="Salvetti E."/>
            <person name="Wrobel A."/>
            <person name="Rasinkangas P."/>
            <person name="Parkhill J."/>
            <person name="Rea M.C."/>
            <person name="O'Sullivan O."/>
            <person name="Ritari J."/>
            <person name="Douillard F.P."/>
            <person name="Paul Ross R."/>
            <person name="Yang R."/>
            <person name="Briner A.E."/>
            <person name="Felis G.E."/>
            <person name="de Vos W.M."/>
            <person name="Barrangou R."/>
            <person name="Klaenhammer T.R."/>
            <person name="Caufield P.W."/>
            <person name="Cui Y."/>
            <person name="Zhang H."/>
            <person name="O'Toole P.W."/>
        </authorList>
    </citation>
    <scope>NUCLEOTIDE SEQUENCE [LARGE SCALE GENOMIC DNA]</scope>
    <source>
        <strain evidence="11 12">DSM 24301</strain>
    </source>
</reference>
<comment type="subcellular location">
    <subcellularLocation>
        <location evidence="1 10">Cell membrane</location>
        <topology evidence="1 10">Multi-pass membrane protein</topology>
    </subcellularLocation>
</comment>